<dbReference type="Gene3D" id="3.40.50.11780">
    <property type="match status" value="2"/>
</dbReference>
<dbReference type="EMBL" id="SNXW01000002">
    <property type="protein sequence ID" value="TDP85774.1"/>
    <property type="molecule type" value="Genomic_DNA"/>
</dbReference>
<evidence type="ECO:0000313" key="5">
    <source>
        <dbReference type="Proteomes" id="UP000294593"/>
    </source>
</evidence>
<proteinExistence type="inferred from homology"/>
<protein>
    <recommendedName>
        <fullName evidence="6">Tail sheath protein C-terminal domain-containing protein</fullName>
    </recommendedName>
</protein>
<comment type="similarity">
    <text evidence="1">Belongs to the myoviridae tail sheath protein family.</text>
</comment>
<dbReference type="PANTHER" id="PTHR35861">
    <property type="match status" value="1"/>
</dbReference>
<feature type="domain" description="Tail sheath protein subtilisin-like" evidence="2">
    <location>
        <begin position="389"/>
        <end position="554"/>
    </location>
</feature>
<keyword evidence="5" id="KW-1185">Reference proteome</keyword>
<name>A0A4R6RHL2_9BURK</name>
<reference evidence="4 5" key="1">
    <citation type="submission" date="2019-03" db="EMBL/GenBank/DDBJ databases">
        <title>Genomic Encyclopedia of Type Strains, Phase IV (KMG-IV): sequencing the most valuable type-strain genomes for metagenomic binning, comparative biology and taxonomic classification.</title>
        <authorList>
            <person name="Goeker M."/>
        </authorList>
    </citation>
    <scope>NUCLEOTIDE SEQUENCE [LARGE SCALE GENOMIC DNA]</scope>
    <source>
        <strain evidence="4 5">DSM 11901</strain>
    </source>
</reference>
<evidence type="ECO:0000259" key="3">
    <source>
        <dbReference type="Pfam" id="PF17482"/>
    </source>
</evidence>
<dbReference type="AlphaFoldDB" id="A0A4R6RHL2"/>
<dbReference type="InterPro" id="IPR052042">
    <property type="entry name" value="Tail_sheath_structural"/>
</dbReference>
<organism evidence="4 5">
    <name type="scientific">Aquabacterium commune</name>
    <dbReference type="NCBI Taxonomy" id="70586"/>
    <lineage>
        <taxon>Bacteria</taxon>
        <taxon>Pseudomonadati</taxon>
        <taxon>Pseudomonadota</taxon>
        <taxon>Betaproteobacteria</taxon>
        <taxon>Burkholderiales</taxon>
        <taxon>Aquabacterium</taxon>
    </lineage>
</organism>
<dbReference type="OrthoDB" id="9767864at2"/>
<sequence>MPEYLAPGVFVEETSFRAKSIEGVSTTTTGFIGAAAFGPVAMEPDILTSLTDYERLYDPFTPGHALNFSDSSDAPNHLWHAARAFFSEGGKRLYVSRVFKPLTGDYTPIADADDVTPPATSTAYNDGHARVDSADTGGVRVRARHPGAAGNLRVRFTLKGGANVLTSDTDPVSGTPIATLRSVKDLDLVWVRDRTSSPRGDETGSLCLLHWDEARATWTFEPLAVTSPVEDADWFDVSTLNADPEPDQGDSVRVVTLSVSLLTRDGTRELATWSGLPLDPGHRSGAAADSVFAYFGNSPASAGDARALPLVIARDAKLVASAFDVVNDLFGADPTALLEPSTEEAKRQITAGDKLGLGISVDFQLEGGNDGMRPGAKEVEGDADPRKGYSLGLKQFEDIEDIAMVAAPGSTWDYSTVRDEANGTIAQLIAHAERMRYRIAILDSGDKLPIAEVRGMRAKLDSKHAALYYPWVTVLDPITRREINLPPSGFVAGICARNDIERAVYKAPANEVVRLAIGFEALLNKAQQEVLNPEGINCFRYFEGRGMRLWGARTISSDPEWKYLNVRRYFAYLERSIDKGTQWAVFEPNGEQLWANVRRTIEDFLLNEWQSGALLGDKPEKAFFVRCDRSTMTQNDLDNGRLICLVGVAPLKPAEFVIFRIGQWTGDRRN</sequence>
<dbReference type="Pfam" id="PF04984">
    <property type="entry name" value="Phage_sheath_1"/>
    <property type="match status" value="1"/>
</dbReference>
<evidence type="ECO:0008006" key="6">
    <source>
        <dbReference type="Google" id="ProtNLM"/>
    </source>
</evidence>
<gene>
    <name evidence="4" type="ORF">EV672_102123</name>
</gene>
<dbReference type="RefSeq" id="WP_133606716.1">
    <property type="nucleotide sequence ID" value="NZ_SNXW01000002.1"/>
</dbReference>
<evidence type="ECO:0000313" key="4">
    <source>
        <dbReference type="EMBL" id="TDP85774.1"/>
    </source>
</evidence>
<comment type="caution">
    <text evidence="4">The sequence shown here is derived from an EMBL/GenBank/DDBJ whole genome shotgun (WGS) entry which is preliminary data.</text>
</comment>
<accession>A0A4R6RHL2</accession>
<dbReference type="Proteomes" id="UP000294593">
    <property type="component" value="Unassembled WGS sequence"/>
</dbReference>
<dbReference type="PANTHER" id="PTHR35861:SF1">
    <property type="entry name" value="PHAGE TAIL SHEATH PROTEIN"/>
    <property type="match status" value="1"/>
</dbReference>
<evidence type="ECO:0000256" key="1">
    <source>
        <dbReference type="ARBA" id="ARBA00008005"/>
    </source>
</evidence>
<dbReference type="InterPro" id="IPR020287">
    <property type="entry name" value="Tail_sheath_C"/>
</dbReference>
<evidence type="ECO:0000259" key="2">
    <source>
        <dbReference type="Pfam" id="PF04984"/>
    </source>
</evidence>
<dbReference type="InterPro" id="IPR035089">
    <property type="entry name" value="Phage_sheath_subtilisin"/>
</dbReference>
<feature type="domain" description="Tail sheath protein C-terminal" evidence="3">
    <location>
        <begin position="556"/>
        <end position="661"/>
    </location>
</feature>
<dbReference type="Pfam" id="PF17482">
    <property type="entry name" value="Phage_sheath_1C"/>
    <property type="match status" value="1"/>
</dbReference>